<accession>A0A382NQL2</accession>
<gene>
    <name evidence="1" type="ORF">METZ01_LOCUS314715</name>
</gene>
<dbReference type="AlphaFoldDB" id="A0A382NQL2"/>
<organism evidence="1">
    <name type="scientific">marine metagenome</name>
    <dbReference type="NCBI Taxonomy" id="408172"/>
    <lineage>
        <taxon>unclassified sequences</taxon>
        <taxon>metagenomes</taxon>
        <taxon>ecological metagenomes</taxon>
    </lineage>
</organism>
<feature type="non-terminal residue" evidence="1">
    <location>
        <position position="235"/>
    </location>
</feature>
<sequence length="235" mass="26485">MFLSIKLIDGTHIPSDERGNPNYRRETNIDVNQVRATVHNWGYTGKTGDFIGYGYEWPVNSGNEYIWLTGLAVGAQIISEAGDSSVLISTILRNNSAGNSISWEPVEEYLNTGSDKIAISDDPESWPEYWPDKMGDGGWPGSWNGYFGKDKFSAEQEIYYKVSDDNNNPQGFEYFPDTTDLSRKGLGLLSSVRVMQWKQILIENVVFQLFDIKNDGTKDLDKVAFSLWYADYIGG</sequence>
<evidence type="ECO:0000313" key="1">
    <source>
        <dbReference type="EMBL" id="SVC61861.1"/>
    </source>
</evidence>
<protein>
    <submittedName>
        <fullName evidence="1">Uncharacterized protein</fullName>
    </submittedName>
</protein>
<name>A0A382NQL2_9ZZZZ</name>
<dbReference type="EMBL" id="UINC01101221">
    <property type="protein sequence ID" value="SVC61861.1"/>
    <property type="molecule type" value="Genomic_DNA"/>
</dbReference>
<proteinExistence type="predicted"/>
<reference evidence="1" key="1">
    <citation type="submission" date="2018-05" db="EMBL/GenBank/DDBJ databases">
        <authorList>
            <person name="Lanie J.A."/>
            <person name="Ng W.-L."/>
            <person name="Kazmierczak K.M."/>
            <person name="Andrzejewski T.M."/>
            <person name="Davidsen T.M."/>
            <person name="Wayne K.J."/>
            <person name="Tettelin H."/>
            <person name="Glass J.I."/>
            <person name="Rusch D."/>
            <person name="Podicherti R."/>
            <person name="Tsui H.-C.T."/>
            <person name="Winkler M.E."/>
        </authorList>
    </citation>
    <scope>NUCLEOTIDE SEQUENCE</scope>
</reference>